<name>A0A8D9FQG7_9VIRU</name>
<protein>
    <submittedName>
        <fullName evidence="1">Uncharacterized protein</fullName>
    </submittedName>
</protein>
<gene>
    <name evidence="1" type="ORF">SLAVMIC_00101</name>
</gene>
<accession>A0A8D9FQG7</accession>
<reference evidence="1" key="1">
    <citation type="submission" date="2021-06" db="EMBL/GenBank/DDBJ databases">
        <authorList>
            <person name="Gannon L."/>
            <person name="Redgwell R T."/>
            <person name="Michniewski S."/>
            <person name="Harrison D C."/>
            <person name="Millard A."/>
        </authorList>
    </citation>
    <scope>NUCLEOTIDE SEQUENCE</scope>
</reference>
<sequence length="150" mass="18456">MIRWFKKKRKEKELRSEAQKIRDKIANFGQKELDRVELIINIFESGECDIYSEKYNKWFRIHHKPGIFYCLRNEMDFKDISETYTDDFYLENNGERLFCIYVATENYNHDIDHSENIPVDIFEIGEGDWMFRSDYLSRKREKRFKKILDK</sequence>
<dbReference type="EMBL" id="OU342829">
    <property type="protein sequence ID" value="CAG7579803.1"/>
    <property type="molecule type" value="Genomic_DNA"/>
</dbReference>
<proteinExistence type="predicted"/>
<organism evidence="1">
    <name type="scientific">uncultured marine phage</name>
    <dbReference type="NCBI Taxonomy" id="707152"/>
    <lineage>
        <taxon>Viruses</taxon>
        <taxon>environmental samples</taxon>
    </lineage>
</organism>
<evidence type="ECO:0000313" key="1">
    <source>
        <dbReference type="EMBL" id="CAG7579803.1"/>
    </source>
</evidence>